<evidence type="ECO:0000313" key="2">
    <source>
        <dbReference type="Proteomes" id="UP000002440"/>
    </source>
</evidence>
<dbReference type="STRING" id="265072.Mfla_2703"/>
<dbReference type="AlphaFoldDB" id="Q1GXS1"/>
<reference evidence="1 2" key="1">
    <citation type="submission" date="2006-03" db="EMBL/GenBank/DDBJ databases">
        <title>Complete sequence of Methylobacillus flagellatus KT.</title>
        <authorList>
            <consortium name="US DOE Joint Genome Institute"/>
            <person name="Copeland A."/>
            <person name="Lucas S."/>
            <person name="Lapidus A."/>
            <person name="Barry K."/>
            <person name="Detter J.C."/>
            <person name="Glavina del Rio T."/>
            <person name="Hammon N."/>
            <person name="Israni S."/>
            <person name="Dalin E."/>
            <person name="Tice H."/>
            <person name="Pitluck S."/>
            <person name="Brettin T."/>
            <person name="Bruce D."/>
            <person name="Han C."/>
            <person name="Tapia R."/>
            <person name="Saunders E."/>
            <person name="Gilna P."/>
            <person name="Schmutz J."/>
            <person name="Larimer F."/>
            <person name="Land M."/>
            <person name="Kyrpides N."/>
            <person name="Anderson I."/>
            <person name="Richardson P."/>
        </authorList>
    </citation>
    <scope>NUCLEOTIDE SEQUENCE [LARGE SCALE GENOMIC DNA]</scope>
    <source>
        <strain evidence="2">KT / ATCC 51484 / DSM 6875</strain>
    </source>
</reference>
<dbReference type="KEGG" id="mfa:Mfla_2703"/>
<dbReference type="OrthoDB" id="8527781at2"/>
<dbReference type="EMBL" id="CP000284">
    <property type="protein sequence ID" value="ABE50966.1"/>
    <property type="molecule type" value="Genomic_DNA"/>
</dbReference>
<organism evidence="1 2">
    <name type="scientific">Methylobacillus flagellatus (strain ATCC 51484 / DSM 6875 / VKM B-1610 / KT)</name>
    <dbReference type="NCBI Taxonomy" id="265072"/>
    <lineage>
        <taxon>Bacteria</taxon>
        <taxon>Pseudomonadati</taxon>
        <taxon>Pseudomonadota</taxon>
        <taxon>Betaproteobacteria</taxon>
        <taxon>Nitrosomonadales</taxon>
        <taxon>Methylophilaceae</taxon>
        <taxon>Methylobacillus</taxon>
    </lineage>
</organism>
<gene>
    <name evidence="1" type="ordered locus">Mfla_2703</name>
</gene>
<dbReference type="HOGENOM" id="CLU_176097_1_1_4"/>
<dbReference type="Proteomes" id="UP000002440">
    <property type="component" value="Chromosome"/>
</dbReference>
<sequence>MSFKKILQEDRRYLILRALNESKSYRASLILLQAFLESFGQAVSGDVVKGEVAWLEDQGLVRSEKTGQIITVQLLGPGADIAAGRATYPGVRQPTPDELDNG</sequence>
<evidence type="ECO:0000313" key="1">
    <source>
        <dbReference type="EMBL" id="ABE50966.1"/>
    </source>
</evidence>
<keyword evidence="2" id="KW-1185">Reference proteome</keyword>
<accession>Q1GXS1</accession>
<proteinExistence type="predicted"/>
<dbReference type="eggNOG" id="COG0640">
    <property type="taxonomic scope" value="Bacteria"/>
</dbReference>
<evidence type="ECO:0008006" key="3">
    <source>
        <dbReference type="Google" id="ProtNLM"/>
    </source>
</evidence>
<protein>
    <recommendedName>
        <fullName evidence="3">ArsR family transcriptional regulator</fullName>
    </recommendedName>
</protein>
<name>Q1GXS1_METFK</name>
<dbReference type="RefSeq" id="WP_011480919.1">
    <property type="nucleotide sequence ID" value="NC_007947.1"/>
</dbReference>